<gene>
    <name evidence="1" type="ORF">STAS_06266</name>
</gene>
<keyword evidence="2" id="KW-1185">Reference proteome</keyword>
<keyword evidence="1" id="KW-0808">Transferase</keyword>
<evidence type="ECO:0000313" key="1">
    <source>
        <dbReference type="EMBL" id="GER30331.1"/>
    </source>
</evidence>
<organism evidence="1 2">
    <name type="scientific">Striga asiatica</name>
    <name type="common">Asiatic witchweed</name>
    <name type="synonym">Buchnera asiatica</name>
    <dbReference type="NCBI Taxonomy" id="4170"/>
    <lineage>
        <taxon>Eukaryota</taxon>
        <taxon>Viridiplantae</taxon>
        <taxon>Streptophyta</taxon>
        <taxon>Embryophyta</taxon>
        <taxon>Tracheophyta</taxon>
        <taxon>Spermatophyta</taxon>
        <taxon>Magnoliopsida</taxon>
        <taxon>eudicotyledons</taxon>
        <taxon>Gunneridae</taxon>
        <taxon>Pentapetalae</taxon>
        <taxon>asterids</taxon>
        <taxon>lamiids</taxon>
        <taxon>Lamiales</taxon>
        <taxon>Orobanchaceae</taxon>
        <taxon>Buchnereae</taxon>
        <taxon>Striga</taxon>
    </lineage>
</organism>
<sequence length="117" mass="13338">TKVDLISVIDFPDFSKWESKSKVEISNLVDDRAPIARSFPVNLTEKVDVRDNYVHDCVPGEEWDKALGITDFRENVAEYIMVFKGSILRVKLRMQAPVFSSLMYHARTGPIMGCMVL</sequence>
<name>A0A5A7PC65_STRAF</name>
<dbReference type="AlphaFoldDB" id="A0A5A7PC65"/>
<reference evidence="2" key="1">
    <citation type="journal article" date="2019" name="Curr. Biol.">
        <title>Genome Sequence of Striga asiatica Provides Insight into the Evolution of Plant Parasitism.</title>
        <authorList>
            <person name="Yoshida S."/>
            <person name="Kim S."/>
            <person name="Wafula E.K."/>
            <person name="Tanskanen J."/>
            <person name="Kim Y.M."/>
            <person name="Honaas L."/>
            <person name="Yang Z."/>
            <person name="Spallek T."/>
            <person name="Conn C.E."/>
            <person name="Ichihashi Y."/>
            <person name="Cheong K."/>
            <person name="Cui S."/>
            <person name="Der J.P."/>
            <person name="Gundlach H."/>
            <person name="Jiao Y."/>
            <person name="Hori C."/>
            <person name="Ishida J.K."/>
            <person name="Kasahara H."/>
            <person name="Kiba T."/>
            <person name="Kim M.S."/>
            <person name="Koo N."/>
            <person name="Laohavisit A."/>
            <person name="Lee Y.H."/>
            <person name="Lumba S."/>
            <person name="McCourt P."/>
            <person name="Mortimer J.C."/>
            <person name="Mutuku J.M."/>
            <person name="Nomura T."/>
            <person name="Sasaki-Sekimoto Y."/>
            <person name="Seto Y."/>
            <person name="Wang Y."/>
            <person name="Wakatake T."/>
            <person name="Sakakibara H."/>
            <person name="Demura T."/>
            <person name="Yamaguchi S."/>
            <person name="Yoneyama K."/>
            <person name="Manabe R.I."/>
            <person name="Nelson D.C."/>
            <person name="Schulman A.H."/>
            <person name="Timko M.P."/>
            <person name="dePamphilis C.W."/>
            <person name="Choi D."/>
            <person name="Shirasu K."/>
        </authorList>
    </citation>
    <scope>NUCLEOTIDE SEQUENCE [LARGE SCALE GENOMIC DNA]</scope>
    <source>
        <strain evidence="2">cv. UVA1</strain>
    </source>
</reference>
<comment type="caution">
    <text evidence="1">The sequence shown here is derived from an EMBL/GenBank/DDBJ whole genome shotgun (WGS) entry which is preliminary data.</text>
</comment>
<proteinExistence type="predicted"/>
<protein>
    <submittedName>
        <fullName evidence="1">Protein kinase superfamily protein</fullName>
    </submittedName>
</protein>
<keyword evidence="1" id="KW-0418">Kinase</keyword>
<dbReference type="GO" id="GO:0016301">
    <property type="term" value="F:kinase activity"/>
    <property type="evidence" value="ECO:0007669"/>
    <property type="project" value="UniProtKB-KW"/>
</dbReference>
<dbReference type="Proteomes" id="UP000325081">
    <property type="component" value="Unassembled WGS sequence"/>
</dbReference>
<feature type="non-terminal residue" evidence="1">
    <location>
        <position position="1"/>
    </location>
</feature>
<dbReference type="EMBL" id="BKCP01004339">
    <property type="protein sequence ID" value="GER30331.1"/>
    <property type="molecule type" value="Genomic_DNA"/>
</dbReference>
<accession>A0A5A7PC65</accession>
<dbReference type="OrthoDB" id="1886670at2759"/>
<evidence type="ECO:0000313" key="2">
    <source>
        <dbReference type="Proteomes" id="UP000325081"/>
    </source>
</evidence>